<evidence type="ECO:0000313" key="2">
    <source>
        <dbReference type="EMBL" id="NDK39434.1"/>
    </source>
</evidence>
<evidence type="ECO:0000313" key="3">
    <source>
        <dbReference type="Proteomes" id="UP001429354"/>
    </source>
</evidence>
<protein>
    <submittedName>
        <fullName evidence="2">Sel1 repeat family protein</fullName>
    </submittedName>
</protein>
<feature type="signal peptide" evidence="1">
    <location>
        <begin position="1"/>
        <end position="20"/>
    </location>
</feature>
<dbReference type="SMART" id="SM00671">
    <property type="entry name" value="SEL1"/>
    <property type="match status" value="1"/>
</dbReference>
<keyword evidence="3" id="KW-1185">Reference proteome</keyword>
<dbReference type="Proteomes" id="UP001429354">
    <property type="component" value="Unassembled WGS sequence"/>
</dbReference>
<keyword evidence="1" id="KW-0732">Signal</keyword>
<accession>A0ABX0ACX8</accession>
<sequence>MKLHQFTLLALAMASGPVLAGVAEAPPPFKAELEQPMERPRQGNYVGEAGIPANVMTEGFLSAHPDLRWRREALHAYTNKRYDEAMQYFLRSARYADKPAQAMIAEMHWKGIGVPQDRALGYAWMDLAAERFYSNFVIKREQYWGTLSEAEQRDAIARGQSLLVEYGDAAAKPRMAKILRKQRMTSGSRVGFVGNLQIIPFTGPDAGSGMTIRGDEYYAPKYWRAEEYFKWQDEVWDAPGARKGKVQVGELESADKPAPAAKDPP</sequence>
<dbReference type="InterPro" id="IPR011990">
    <property type="entry name" value="TPR-like_helical_dom_sf"/>
</dbReference>
<evidence type="ECO:0000256" key="1">
    <source>
        <dbReference type="SAM" id="SignalP"/>
    </source>
</evidence>
<reference evidence="2 3" key="1">
    <citation type="submission" date="2018-07" db="EMBL/GenBank/DDBJ databases">
        <title>Whole genome Sequencing of Pseudoxanthomonas gei KCTC 32298 (T).</title>
        <authorList>
            <person name="Kumar S."/>
            <person name="Bansal K."/>
            <person name="Kaur A."/>
            <person name="Patil P."/>
            <person name="Sharma S."/>
            <person name="Patil P.B."/>
        </authorList>
    </citation>
    <scope>NUCLEOTIDE SEQUENCE [LARGE SCALE GENOMIC DNA]</scope>
    <source>
        <strain evidence="2 3">KCTC 32298</strain>
    </source>
</reference>
<feature type="chain" id="PRO_5045145729" evidence="1">
    <location>
        <begin position="21"/>
        <end position="265"/>
    </location>
</feature>
<comment type="caution">
    <text evidence="2">The sequence shown here is derived from an EMBL/GenBank/DDBJ whole genome shotgun (WGS) entry which is preliminary data.</text>
</comment>
<dbReference type="EMBL" id="QOVG01000007">
    <property type="protein sequence ID" value="NDK39434.1"/>
    <property type="molecule type" value="Genomic_DNA"/>
</dbReference>
<name>A0ABX0ACX8_9GAMM</name>
<dbReference type="InterPro" id="IPR006597">
    <property type="entry name" value="Sel1-like"/>
</dbReference>
<dbReference type="Gene3D" id="1.25.40.10">
    <property type="entry name" value="Tetratricopeptide repeat domain"/>
    <property type="match status" value="1"/>
</dbReference>
<dbReference type="RefSeq" id="WP_162350011.1">
    <property type="nucleotide sequence ID" value="NZ_QOVG01000007.1"/>
</dbReference>
<gene>
    <name evidence="2" type="ORF">DT603_11325</name>
</gene>
<dbReference type="SUPFAM" id="SSF81901">
    <property type="entry name" value="HCP-like"/>
    <property type="match status" value="1"/>
</dbReference>
<organism evidence="2 3">
    <name type="scientific">Pseudoxanthomonas gei</name>
    <dbReference type="NCBI Taxonomy" id="1383030"/>
    <lineage>
        <taxon>Bacteria</taxon>
        <taxon>Pseudomonadati</taxon>
        <taxon>Pseudomonadota</taxon>
        <taxon>Gammaproteobacteria</taxon>
        <taxon>Lysobacterales</taxon>
        <taxon>Lysobacteraceae</taxon>
        <taxon>Pseudoxanthomonas</taxon>
    </lineage>
</organism>
<proteinExistence type="predicted"/>